<dbReference type="Pfam" id="PF00318">
    <property type="entry name" value="Ribosomal_S2"/>
    <property type="match status" value="1"/>
</dbReference>
<reference evidence="8 9" key="1">
    <citation type="journal article" date="2015" name="Genome Announc.">
        <title>Genome Sequence of 'Candidatus Thioglobus singularis' Strain PS1, a Mixotroph from the SUP05 Clade of Marine Gammaproteobacteria.</title>
        <authorList>
            <person name="Marshall K.T."/>
            <person name="Morris R.M."/>
        </authorList>
    </citation>
    <scope>NUCLEOTIDE SEQUENCE [LARGE SCALE GENOMIC DNA]</scope>
    <source>
        <strain evidence="8 9">PS1</strain>
    </source>
</reference>
<feature type="compositionally biased region" description="Basic residues" evidence="7">
    <location>
        <begin position="303"/>
        <end position="339"/>
    </location>
</feature>
<dbReference type="AlphaFoldDB" id="A0A0M5KRF3"/>
<evidence type="ECO:0000313" key="9">
    <source>
        <dbReference type="Proteomes" id="UP000068905"/>
    </source>
</evidence>
<evidence type="ECO:0000256" key="6">
    <source>
        <dbReference type="RuleBase" id="RU003631"/>
    </source>
</evidence>
<feature type="compositionally biased region" description="Basic and acidic residues" evidence="7">
    <location>
        <begin position="242"/>
        <end position="302"/>
    </location>
</feature>
<evidence type="ECO:0000256" key="4">
    <source>
        <dbReference type="ARBA" id="ARBA00035256"/>
    </source>
</evidence>
<dbReference type="GO" id="GO:0006412">
    <property type="term" value="P:translation"/>
    <property type="evidence" value="ECO:0007669"/>
    <property type="project" value="UniProtKB-UniRule"/>
</dbReference>
<proteinExistence type="inferred from homology"/>
<dbReference type="STRING" id="1125411.W908_00050"/>
<dbReference type="PRINTS" id="PR00395">
    <property type="entry name" value="RIBOSOMALS2"/>
</dbReference>
<evidence type="ECO:0000256" key="1">
    <source>
        <dbReference type="ARBA" id="ARBA00006242"/>
    </source>
</evidence>
<evidence type="ECO:0000256" key="2">
    <source>
        <dbReference type="ARBA" id="ARBA00022980"/>
    </source>
</evidence>
<feature type="compositionally biased region" description="Low complexity" evidence="7">
    <location>
        <begin position="340"/>
        <end position="350"/>
    </location>
</feature>
<keyword evidence="3 5" id="KW-0687">Ribonucleoprotein</keyword>
<keyword evidence="9" id="KW-1185">Reference proteome</keyword>
<evidence type="ECO:0000256" key="5">
    <source>
        <dbReference type="HAMAP-Rule" id="MF_00291"/>
    </source>
</evidence>
<dbReference type="Gene3D" id="1.10.287.610">
    <property type="entry name" value="Helix hairpin bin"/>
    <property type="match status" value="1"/>
</dbReference>
<name>A0A0M5KRF3_9GAMM</name>
<dbReference type="PROSITE" id="PS00962">
    <property type="entry name" value="RIBOSOMAL_S2_1"/>
    <property type="match status" value="1"/>
</dbReference>
<keyword evidence="2 5" id="KW-0689">Ribosomal protein</keyword>
<dbReference type="GO" id="GO:0022627">
    <property type="term" value="C:cytosolic small ribosomal subunit"/>
    <property type="evidence" value="ECO:0007669"/>
    <property type="project" value="TreeGrafter"/>
</dbReference>
<evidence type="ECO:0000256" key="7">
    <source>
        <dbReference type="SAM" id="MobiDB-lite"/>
    </source>
</evidence>
<protein>
    <recommendedName>
        <fullName evidence="4 5">Small ribosomal subunit protein uS2</fullName>
    </recommendedName>
</protein>
<accession>A0A0M5KRF3</accession>
<dbReference type="InterPro" id="IPR005706">
    <property type="entry name" value="Ribosomal_uS2_bac/mit/plastid"/>
</dbReference>
<dbReference type="Proteomes" id="UP000068905">
    <property type="component" value="Chromosome"/>
</dbReference>
<dbReference type="KEGG" id="tsn:W908_00050"/>
<dbReference type="InterPro" id="IPR001865">
    <property type="entry name" value="Ribosomal_uS2"/>
</dbReference>
<gene>
    <name evidence="5" type="primary">rpsB</name>
    <name evidence="8" type="ORF">W908_00050</name>
</gene>
<dbReference type="HAMAP" id="MF_00291_B">
    <property type="entry name" value="Ribosomal_uS2_B"/>
    <property type="match status" value="1"/>
</dbReference>
<dbReference type="NCBIfam" id="TIGR01011">
    <property type="entry name" value="rpsB_bact"/>
    <property type="match status" value="1"/>
</dbReference>
<dbReference type="GO" id="GO:0003735">
    <property type="term" value="F:structural constituent of ribosome"/>
    <property type="evidence" value="ECO:0007669"/>
    <property type="project" value="InterPro"/>
</dbReference>
<feature type="region of interest" description="Disordered" evidence="7">
    <location>
        <begin position="234"/>
        <end position="350"/>
    </location>
</feature>
<sequence>MAKASMKKMLEAGVHFGHRSRFWHPKMEPYIYGTRNGVHIINLEKTLPQFNDVLNFASKTASQGGSILFVGTKRAASNIIKEEAIRCGMPYVNHRWLGGMMTNYKTIKASIKRLKDLEFLAEENFAQFTKKEALVMTREMEKLERSLGGIKDLGSIPDVVFVVDIGHEKNAVREARTLRLPIIGVVDSNHNPEGIDYVIAGNDDSIRAISYYARKIADAVLEAKASIVETKPAVEPVTEAAAEEKKPATEAAAEEKKPATEAAAEEKKPATEAAAEEKKPATEAAAEEKKPATEAAAEEKKPAVKKPAAKKPAAKKPAAKKPAAKKPAAKKPAAKKPAAKKPAATKAETD</sequence>
<dbReference type="CDD" id="cd01425">
    <property type="entry name" value="RPS2"/>
    <property type="match status" value="1"/>
</dbReference>
<dbReference type="InterPro" id="IPR023591">
    <property type="entry name" value="Ribosomal_uS2_flav_dom_sf"/>
</dbReference>
<evidence type="ECO:0000313" key="8">
    <source>
        <dbReference type="EMBL" id="ALE01140.1"/>
    </source>
</evidence>
<dbReference type="PROSITE" id="PS00963">
    <property type="entry name" value="RIBOSOMAL_S2_2"/>
    <property type="match status" value="1"/>
</dbReference>
<dbReference type="SUPFAM" id="SSF52313">
    <property type="entry name" value="Ribosomal protein S2"/>
    <property type="match status" value="1"/>
</dbReference>
<dbReference type="EMBL" id="CP006911">
    <property type="protein sequence ID" value="ALE01140.1"/>
    <property type="molecule type" value="Genomic_DNA"/>
</dbReference>
<evidence type="ECO:0000256" key="3">
    <source>
        <dbReference type="ARBA" id="ARBA00023274"/>
    </source>
</evidence>
<dbReference type="PATRIC" id="fig|1125411.7.peg.9"/>
<comment type="similarity">
    <text evidence="1 5 6">Belongs to the universal ribosomal protein uS2 family.</text>
</comment>
<dbReference type="OrthoDB" id="9808036at2"/>
<dbReference type="InterPro" id="IPR018130">
    <property type="entry name" value="Ribosomal_uS2_CS"/>
</dbReference>
<dbReference type="PANTHER" id="PTHR12534">
    <property type="entry name" value="30S RIBOSOMAL PROTEIN S2 PROKARYOTIC AND ORGANELLAR"/>
    <property type="match status" value="1"/>
</dbReference>
<dbReference type="PANTHER" id="PTHR12534:SF0">
    <property type="entry name" value="SMALL RIBOSOMAL SUBUNIT PROTEIN US2M"/>
    <property type="match status" value="1"/>
</dbReference>
<organism evidence="8 9">
    <name type="scientific">Candidatus Pseudothioglobus singularis PS1</name>
    <dbReference type="NCBI Taxonomy" id="1125411"/>
    <lineage>
        <taxon>Bacteria</taxon>
        <taxon>Pseudomonadati</taxon>
        <taxon>Pseudomonadota</taxon>
        <taxon>Gammaproteobacteria</taxon>
        <taxon>Candidatus Pseudothioglobaceae</taxon>
        <taxon>Candidatus Pseudothioglobus</taxon>
    </lineage>
</organism>
<dbReference type="FunFam" id="1.10.287.610:FF:000001">
    <property type="entry name" value="30S ribosomal protein S2"/>
    <property type="match status" value="1"/>
</dbReference>
<dbReference type="Gene3D" id="3.40.50.10490">
    <property type="entry name" value="Glucose-6-phosphate isomerase like protein, domain 1"/>
    <property type="match status" value="1"/>
</dbReference>